<dbReference type="GO" id="GO:0008236">
    <property type="term" value="F:serine-type peptidase activity"/>
    <property type="evidence" value="ECO:0007669"/>
    <property type="project" value="InterPro"/>
</dbReference>
<dbReference type="MEROPS" id="S09.074"/>
<dbReference type="HOGENOM" id="CLU_012236_1_0_11"/>
<dbReference type="EC" id="3.4.-.-" evidence="2"/>
<dbReference type="OrthoDB" id="128799at2"/>
<accession>C0W1R9</accession>
<gene>
    <name evidence="2" type="ORF">HMPREF0044_1359</name>
</gene>
<dbReference type="eggNOG" id="COG1506">
    <property type="taxonomic scope" value="Bacteria"/>
</dbReference>
<evidence type="ECO:0000313" key="3">
    <source>
        <dbReference type="Proteomes" id="UP000010301"/>
    </source>
</evidence>
<keyword evidence="3" id="KW-1185">Reference proteome</keyword>
<feature type="domain" description="Peptidase S9 prolyl oligopeptidase catalytic" evidence="1">
    <location>
        <begin position="454"/>
        <end position="655"/>
    </location>
</feature>
<dbReference type="GO" id="GO:0006508">
    <property type="term" value="P:proteolysis"/>
    <property type="evidence" value="ECO:0007669"/>
    <property type="project" value="InterPro"/>
</dbReference>
<protein>
    <submittedName>
        <fullName evidence="2">Peptidase, S9A/B/C family, catalytic domain protein</fullName>
        <ecNumber evidence="2">3.4.-.-</ecNumber>
    </submittedName>
</protein>
<dbReference type="SUPFAM" id="SSF53474">
    <property type="entry name" value="alpha/beta-Hydrolases"/>
    <property type="match status" value="1"/>
</dbReference>
<reference evidence="2 3" key="1">
    <citation type="submission" date="2009-01" db="EMBL/GenBank/DDBJ databases">
        <authorList>
            <person name="Qin X."/>
            <person name="Bachman B."/>
            <person name="Battles P."/>
            <person name="Bell A."/>
            <person name="Bess C."/>
            <person name="Bickham C."/>
            <person name="Chaboub L."/>
            <person name="Chen D."/>
            <person name="Coyle M."/>
            <person name="Deiros D.R."/>
            <person name="Dinh H."/>
            <person name="Forbes L."/>
            <person name="Fowler G."/>
            <person name="Francisco L."/>
            <person name="Fu Q."/>
            <person name="Gubbala S."/>
            <person name="Hale W."/>
            <person name="Han Y."/>
            <person name="Hemphill L."/>
            <person name="Highlander S.K."/>
            <person name="Hirani K."/>
            <person name="Hogues M."/>
            <person name="Jackson L."/>
            <person name="Jakkamsetti A."/>
            <person name="Javaid M."/>
            <person name="Jiang H."/>
            <person name="Korchina V."/>
            <person name="Kovar C."/>
            <person name="Lara F."/>
            <person name="Lee S."/>
            <person name="Mata R."/>
            <person name="Mathew T."/>
            <person name="Moen C."/>
            <person name="Morales K."/>
            <person name="Munidasa M."/>
            <person name="Nazareth L."/>
            <person name="Ngo R."/>
            <person name="Nguyen L."/>
            <person name="Okwuonu G."/>
            <person name="Ongeri F."/>
            <person name="Patil S."/>
            <person name="Petrosino J."/>
            <person name="Pham C."/>
            <person name="Pham P."/>
            <person name="Pu L.-L."/>
            <person name="Puazo M."/>
            <person name="Raj R."/>
            <person name="Reid J."/>
            <person name="Rouhana J."/>
            <person name="Saada N."/>
            <person name="Shang Y."/>
            <person name="Simmons D."/>
            <person name="Thornton R."/>
            <person name="Warren J."/>
            <person name="Weissenberger G."/>
            <person name="Zhang J."/>
            <person name="Zhang L."/>
            <person name="Zhou C."/>
            <person name="Zhu D."/>
            <person name="Muzny D."/>
            <person name="Worley K."/>
            <person name="Gibbs R."/>
        </authorList>
    </citation>
    <scope>NUCLEOTIDE SEQUENCE [LARGE SCALE GENOMIC DNA]</scope>
    <source>
        <strain evidence="2 3">DSM 15436</strain>
    </source>
</reference>
<dbReference type="SUPFAM" id="SSF82171">
    <property type="entry name" value="DPP6 N-terminal domain-like"/>
    <property type="match status" value="1"/>
</dbReference>
<proteinExistence type="predicted"/>
<dbReference type="PANTHER" id="PTHR43056">
    <property type="entry name" value="PEPTIDASE S9 PROLYL OLIGOPEPTIDASE"/>
    <property type="match status" value="1"/>
</dbReference>
<dbReference type="Gene3D" id="3.40.50.1820">
    <property type="entry name" value="alpha/beta hydrolase"/>
    <property type="match status" value="1"/>
</dbReference>
<dbReference type="STRING" id="525245.HMPREF0044_1359"/>
<dbReference type="AlphaFoldDB" id="C0W1R9"/>
<organism evidence="2 3">
    <name type="scientific">Gleimia coleocanis DSM 15436</name>
    <dbReference type="NCBI Taxonomy" id="525245"/>
    <lineage>
        <taxon>Bacteria</taxon>
        <taxon>Bacillati</taxon>
        <taxon>Actinomycetota</taxon>
        <taxon>Actinomycetes</taxon>
        <taxon>Actinomycetales</taxon>
        <taxon>Actinomycetaceae</taxon>
        <taxon>Gleimia</taxon>
    </lineage>
</organism>
<comment type="caution">
    <text evidence="2">The sequence shown here is derived from an EMBL/GenBank/DDBJ whole genome shotgun (WGS) entry which is preliminary data.</text>
</comment>
<evidence type="ECO:0000313" key="2">
    <source>
        <dbReference type="EMBL" id="EEH63435.1"/>
    </source>
</evidence>
<keyword evidence="2" id="KW-0378">Hydrolase</keyword>
<dbReference type="InterPro" id="IPR001375">
    <property type="entry name" value="Peptidase_S9_cat"/>
</dbReference>
<name>C0W1R9_9ACTO</name>
<dbReference type="Pfam" id="PF00326">
    <property type="entry name" value="Peptidase_S9"/>
    <property type="match status" value="1"/>
</dbReference>
<sequence length="659" mass="72477">MVSAGVKKQAYGTWDSVITTDDMTARSVSLSQVRVDGLSTFWVEGRSQDGGRNVLMHHTNFAGSVEVLPLIEGTTLTDVRTRVHEYGGRAYAVSNGIIVFSQGSDNRVYLYDLNNPLQGIRPLTELNQCRYGDFELDLVNRVVYAVCEDHSKGGEPNNYLVSIPLDGTGARNPQLVRVLFSGTDFVMAPTVSPDADKLAFVVWNHPHMPWQQSTLLVADISEGALLDPHVLVDEPNVSVSEPRWTLQGDLIHIDDSTGWLNLYRTEGFNPETAKHNADSVDWRPRLRTRRLHPGNRNFSHPAWALGLHSFDIFDDDYLLCSWTQDGFWHLGTVRIDNGQLEEWNLGWWPTGNVSVSGGRVVILADSATSTATVIEIIGHEVKELRNSTYLELDPAHVSVAKAISWPTRDGETCHGFFYAPVNPDFIGTDAELPPLIVMAHGGPTSATRPGLNLAKQFWTSRGFAVLDVNYRGSSGWSKDYCAKLQGQWGVVDVNDCADGVKFLVTHGIVDGNRVAIRGGSAGGYTTLAALVSSDVFTAGTSLYGIGDIKLLAAETHKFESRYMEGLVGTADLEDPVYAERSPINHIEKVTAPLLLLQGEDDKVVPPSQAITMRDALEAAGRVVELKMYAGEGHGFVKAENIKDALERELNFYLRTWGLV</sequence>
<dbReference type="Proteomes" id="UP000010301">
    <property type="component" value="Unassembled WGS sequence"/>
</dbReference>
<dbReference type="PANTHER" id="PTHR43056:SF5">
    <property type="entry name" value="PEPTIDASE S9 PROLYL OLIGOPEPTIDASE CATALYTIC DOMAIN-CONTAINING PROTEIN"/>
    <property type="match status" value="1"/>
</dbReference>
<dbReference type="EMBL" id="ACFG01000034">
    <property type="protein sequence ID" value="EEH63435.1"/>
    <property type="molecule type" value="Genomic_DNA"/>
</dbReference>
<dbReference type="RefSeq" id="WP_006546217.1">
    <property type="nucleotide sequence ID" value="NZ_DS999540.1"/>
</dbReference>
<dbReference type="InterPro" id="IPR029058">
    <property type="entry name" value="AB_hydrolase_fold"/>
</dbReference>
<evidence type="ECO:0000259" key="1">
    <source>
        <dbReference type="Pfam" id="PF00326"/>
    </source>
</evidence>
<dbReference type="InterPro" id="IPR050585">
    <property type="entry name" value="Xaa-Pro_dipeptidyl-ppase/CocE"/>
</dbReference>